<evidence type="ECO:0000256" key="9">
    <source>
        <dbReference type="SAM" id="MobiDB-lite"/>
    </source>
</evidence>
<dbReference type="SUPFAM" id="SSF52025">
    <property type="entry name" value="PA domain"/>
    <property type="match status" value="1"/>
</dbReference>
<accession>A0A8U0QE01</accession>
<dbReference type="SMART" id="SM00184">
    <property type="entry name" value="RING"/>
    <property type="match status" value="1"/>
</dbReference>
<dbReference type="FunFam" id="3.30.40.10:FF:000009">
    <property type="entry name" value="E3 ubiquitin-protein ligase RNF130"/>
    <property type="match status" value="1"/>
</dbReference>
<organism evidence="12 13">
    <name type="scientific">Salvelinus namaycush</name>
    <name type="common">Lake trout</name>
    <name type="synonym">Salmo namaycush</name>
    <dbReference type="NCBI Taxonomy" id="8040"/>
    <lineage>
        <taxon>Eukaryota</taxon>
        <taxon>Metazoa</taxon>
        <taxon>Chordata</taxon>
        <taxon>Craniata</taxon>
        <taxon>Vertebrata</taxon>
        <taxon>Euteleostomi</taxon>
        <taxon>Actinopterygii</taxon>
        <taxon>Neopterygii</taxon>
        <taxon>Teleostei</taxon>
        <taxon>Protacanthopterygii</taxon>
        <taxon>Salmoniformes</taxon>
        <taxon>Salmonidae</taxon>
        <taxon>Salmoninae</taxon>
        <taxon>Salvelinus</taxon>
    </lineage>
</organism>
<dbReference type="Pfam" id="PF13639">
    <property type="entry name" value="zf-RING_2"/>
    <property type="match status" value="1"/>
</dbReference>
<evidence type="ECO:0000313" key="12">
    <source>
        <dbReference type="Proteomes" id="UP000808372"/>
    </source>
</evidence>
<dbReference type="Proteomes" id="UP000808372">
    <property type="component" value="Unplaced"/>
</dbReference>
<dbReference type="SUPFAM" id="SSF57850">
    <property type="entry name" value="RING/U-box"/>
    <property type="match status" value="1"/>
</dbReference>
<dbReference type="AlphaFoldDB" id="A0A8U0QE01"/>
<dbReference type="RefSeq" id="XP_038841268.1">
    <property type="nucleotide sequence ID" value="XM_038985340.1"/>
</dbReference>
<dbReference type="InterPro" id="IPR051073">
    <property type="entry name" value="ZNRF3_Arkadia_E3_ligases"/>
</dbReference>
<dbReference type="Gene3D" id="3.50.30.30">
    <property type="match status" value="1"/>
</dbReference>
<dbReference type="InterPro" id="IPR003137">
    <property type="entry name" value="PA_domain"/>
</dbReference>
<dbReference type="CDD" id="cd02122">
    <property type="entry name" value="PA_GRAIL_like"/>
    <property type="match status" value="1"/>
</dbReference>
<keyword evidence="2 10" id="KW-0812">Transmembrane</keyword>
<feature type="region of interest" description="Disordered" evidence="9">
    <location>
        <begin position="342"/>
        <end position="386"/>
    </location>
</feature>
<feature type="transmembrane region" description="Helical" evidence="10">
    <location>
        <begin position="185"/>
        <end position="207"/>
    </location>
</feature>
<dbReference type="Pfam" id="PF02225">
    <property type="entry name" value="PA"/>
    <property type="match status" value="1"/>
</dbReference>
<keyword evidence="4 8" id="KW-0863">Zinc-finger</keyword>
<dbReference type="InterPro" id="IPR046450">
    <property type="entry name" value="PA_dom_sf"/>
</dbReference>
<feature type="transmembrane region" description="Helical" evidence="10">
    <location>
        <begin position="12"/>
        <end position="33"/>
    </location>
</feature>
<feature type="domain" description="RING-type" evidence="11">
    <location>
        <begin position="256"/>
        <end position="297"/>
    </location>
</feature>
<evidence type="ECO:0000256" key="8">
    <source>
        <dbReference type="PROSITE-ProRule" id="PRU00175"/>
    </source>
</evidence>
<evidence type="ECO:0000256" key="10">
    <source>
        <dbReference type="SAM" id="Phobius"/>
    </source>
</evidence>
<reference evidence="13" key="1">
    <citation type="submission" date="2025-08" db="UniProtKB">
        <authorList>
            <consortium name="RefSeq"/>
        </authorList>
    </citation>
    <scope>IDENTIFICATION</scope>
    <source>
        <tissue evidence="13">White muscle</tissue>
    </source>
</reference>
<dbReference type="InterPro" id="IPR001841">
    <property type="entry name" value="Znf_RING"/>
</dbReference>
<feature type="non-terminal residue" evidence="13">
    <location>
        <position position="1"/>
    </location>
</feature>
<dbReference type="GO" id="GO:0008270">
    <property type="term" value="F:zinc ion binding"/>
    <property type="evidence" value="ECO:0007669"/>
    <property type="project" value="UniProtKB-KW"/>
</dbReference>
<dbReference type="GeneID" id="120040020"/>
<keyword evidence="5" id="KW-0862">Zinc</keyword>
<keyword evidence="3" id="KW-0479">Metal-binding</keyword>
<comment type="subcellular location">
    <subcellularLocation>
        <location evidence="1">Membrane</location>
    </subcellularLocation>
</comment>
<evidence type="ECO:0000313" key="13">
    <source>
        <dbReference type="RefSeq" id="XP_038841268.1"/>
    </source>
</evidence>
<name>A0A8U0QE01_SALNM</name>
<evidence type="ECO:0000256" key="2">
    <source>
        <dbReference type="ARBA" id="ARBA00022692"/>
    </source>
</evidence>
<keyword evidence="7 10" id="KW-0472">Membrane</keyword>
<dbReference type="GO" id="GO:0016020">
    <property type="term" value="C:membrane"/>
    <property type="evidence" value="ECO:0007669"/>
    <property type="project" value="UniProtKB-SubCell"/>
</dbReference>
<evidence type="ECO:0000256" key="3">
    <source>
        <dbReference type="ARBA" id="ARBA00022723"/>
    </source>
</evidence>
<evidence type="ECO:0000256" key="5">
    <source>
        <dbReference type="ARBA" id="ARBA00022833"/>
    </source>
</evidence>
<evidence type="ECO:0000259" key="11">
    <source>
        <dbReference type="PROSITE" id="PS50089"/>
    </source>
</evidence>
<evidence type="ECO:0000256" key="6">
    <source>
        <dbReference type="ARBA" id="ARBA00022989"/>
    </source>
</evidence>
<dbReference type="KEGG" id="snh:120040020"/>
<evidence type="ECO:0000256" key="1">
    <source>
        <dbReference type="ARBA" id="ARBA00004370"/>
    </source>
</evidence>
<dbReference type="Gene3D" id="3.30.40.10">
    <property type="entry name" value="Zinc/RING finger domain, C3HC4 (zinc finger)"/>
    <property type="match status" value="1"/>
</dbReference>
<keyword evidence="12" id="KW-1185">Reference proteome</keyword>
<protein>
    <submittedName>
        <fullName evidence="13">E3 ubiquitin-protein ligase RNF128-like</fullName>
    </submittedName>
</protein>
<gene>
    <name evidence="13" type="primary">LOC120040020</name>
</gene>
<evidence type="ECO:0000256" key="7">
    <source>
        <dbReference type="ARBA" id="ARBA00023136"/>
    </source>
</evidence>
<evidence type="ECO:0000256" key="4">
    <source>
        <dbReference type="ARBA" id="ARBA00022771"/>
    </source>
</evidence>
<dbReference type="PANTHER" id="PTHR16200">
    <property type="entry name" value="RING ZINC FINGER"/>
    <property type="match status" value="1"/>
</dbReference>
<dbReference type="InterPro" id="IPR013083">
    <property type="entry name" value="Znf_RING/FYVE/PHD"/>
</dbReference>
<keyword evidence="6 10" id="KW-1133">Transmembrane helix</keyword>
<sequence length="386" mass="42054">ATVDKQTEMFVLFFVCLSGLVQSTTAMIFWTAYVGVHFYDSNTNQTETRFCECGVYGRSSPLESAAGMVVLPASDPQGCSLDPYPSNDNTTTQGSWIALVKRGNCTFSEKIKAAWARGAAAVVVYNLDGTGNSSDYMTHSDTTGTVAIMIGNLQGVEIANIVRSGVAVSMVIEVGKAHGPWMDTYWLYFLSIAFFIVTGASIVYFGFVSAHRLHSLRLIHLTDRRLRNEAKKAIGRLEVRKLKRGDEETKPDSHTCAVCIESYRPGDVVTVLTCGHLFHKACIEPWLLDKRTCPMCKADILKALGVEGPGEEESSSSSVPPPDVPIVTVSGGSGRELLNEVPLNDKHLPTPTLTPQPPTEAWQPHHYDNIAFEGETHPQGNVATRG</sequence>
<dbReference type="PROSITE" id="PS50089">
    <property type="entry name" value="ZF_RING_2"/>
    <property type="match status" value="1"/>
</dbReference>
<dbReference type="FunFam" id="3.50.30.30:FF:000003">
    <property type="entry name" value="E3 ubiquitin-protein ligase RNF128"/>
    <property type="match status" value="1"/>
</dbReference>
<proteinExistence type="predicted"/>